<proteinExistence type="predicted"/>
<sequence length="98" mass="10829">MTGKQIDDSGVTTTQVRQVMLRFEDELEIALQEHPGFPDDPIHQVAIVCEESGEALRAAIQSVYEHGPEAAVDKELVQTAAMCIRALIARRLQRGAEE</sequence>
<dbReference type="EMBL" id="QFFI01000027">
    <property type="protein sequence ID" value="PWG61736.1"/>
    <property type="molecule type" value="Genomic_DNA"/>
</dbReference>
<evidence type="ECO:0000313" key="1">
    <source>
        <dbReference type="EMBL" id="PWG61736.1"/>
    </source>
</evidence>
<dbReference type="OrthoDB" id="6631093at2"/>
<dbReference type="RefSeq" id="WP_109679608.1">
    <property type="nucleotide sequence ID" value="NZ_CP086615.1"/>
</dbReference>
<comment type="caution">
    <text evidence="1">The sequence shown here is derived from an EMBL/GenBank/DDBJ whole genome shotgun (WGS) entry which is preliminary data.</text>
</comment>
<accession>A0A2U2MXQ9</accession>
<reference evidence="1 2" key="1">
    <citation type="submission" date="2018-05" db="EMBL/GenBank/DDBJ databases">
        <title>Spiribacter halobius sp. nov., a moderately halophilic bacterium isolated from marine solar saltern.</title>
        <authorList>
            <person name="Zheng W.-S."/>
            <person name="Lu D.-C."/>
            <person name="Du Z.-J."/>
        </authorList>
    </citation>
    <scope>NUCLEOTIDE SEQUENCE [LARGE SCALE GENOMIC DNA]</scope>
    <source>
        <strain evidence="1 2">E85</strain>
    </source>
</reference>
<name>A0A2U2MXQ9_9GAMM</name>
<protein>
    <submittedName>
        <fullName evidence="1">Uncharacterized protein</fullName>
    </submittedName>
</protein>
<gene>
    <name evidence="1" type="ORF">DEM34_14820</name>
</gene>
<keyword evidence="2" id="KW-1185">Reference proteome</keyword>
<dbReference type="AlphaFoldDB" id="A0A2U2MXQ9"/>
<dbReference type="Proteomes" id="UP000245474">
    <property type="component" value="Unassembled WGS sequence"/>
</dbReference>
<evidence type="ECO:0000313" key="2">
    <source>
        <dbReference type="Proteomes" id="UP000245474"/>
    </source>
</evidence>
<organism evidence="1 2">
    <name type="scientific">Sediminicurvatus halobius</name>
    <dbReference type="NCBI Taxonomy" id="2182432"/>
    <lineage>
        <taxon>Bacteria</taxon>
        <taxon>Pseudomonadati</taxon>
        <taxon>Pseudomonadota</taxon>
        <taxon>Gammaproteobacteria</taxon>
        <taxon>Chromatiales</taxon>
        <taxon>Ectothiorhodospiraceae</taxon>
        <taxon>Sediminicurvatus</taxon>
    </lineage>
</organism>